<dbReference type="Pfam" id="PF00270">
    <property type="entry name" value="DEAD"/>
    <property type="match status" value="1"/>
</dbReference>
<evidence type="ECO:0000256" key="7">
    <source>
        <dbReference type="ARBA" id="ARBA00044550"/>
    </source>
</evidence>
<evidence type="ECO:0000256" key="5">
    <source>
        <dbReference type="ARBA" id="ARBA00023125"/>
    </source>
</evidence>
<proteinExistence type="predicted"/>
<accession>A0A2A4H181</accession>
<dbReference type="InterPro" id="IPR027417">
    <property type="entry name" value="P-loop_NTPase"/>
</dbReference>
<sequence>MLKDALKQYFGFTTFRPGQDSIISSVLEGQHTLGILPTGSGKSLCYQLPTYMKQQPTLVISPLISLMDDQVMQMKMQGEHRVVAIHSGMEHAAKKRALQQLTQARFIFVSPEFILQPHHFNLFKNIRFGMIVLDEVHCLSEWGFDFRPHYALIGKVTRYFNEATVLALTATATRHLKDDIQRVIQKSVHVIEHSMDRPNVALSVKFMSSYEEKVDWLIDTIATSGPTIIYVSSKKVSLDLATSIYEAGYLTGIYHGDLSYQERHTVQQQFLNNDIRIIVATSAFGMGVNKPDIRTIIHFHVSPTPSSYLQEIGRAGRDGLPSQAIALFQPDDQYLMETLALVNIMHASDVDQYEVGQMIDSEKRAILDVLTQAFSFQQLRQIFAQNEDMKRQGYRHMYHYILTKQCRRQHLLNYFGMTTETTDACCDQCDTLSPVYEKNKKKVKRKLTYIEKLENLFH</sequence>
<feature type="domain" description="Helicase C-terminal" evidence="9">
    <location>
        <begin position="213"/>
        <end position="367"/>
    </location>
</feature>
<dbReference type="InterPro" id="IPR001650">
    <property type="entry name" value="Helicase_C-like"/>
</dbReference>
<dbReference type="InterPro" id="IPR011545">
    <property type="entry name" value="DEAD/DEAH_box_helicase_dom"/>
</dbReference>
<dbReference type="PROSITE" id="PS00690">
    <property type="entry name" value="DEAH_ATP_HELICASE"/>
    <property type="match status" value="1"/>
</dbReference>
<evidence type="ECO:0000313" key="11">
    <source>
        <dbReference type="Proteomes" id="UP000218335"/>
    </source>
</evidence>
<dbReference type="RefSeq" id="WP_096591897.1">
    <property type="nucleotide sequence ID" value="NZ_MWRM01000001.1"/>
</dbReference>
<evidence type="ECO:0000256" key="3">
    <source>
        <dbReference type="ARBA" id="ARBA00022806"/>
    </source>
</evidence>
<gene>
    <name evidence="10" type="ORF">B5C08_00685</name>
</gene>
<evidence type="ECO:0000259" key="8">
    <source>
        <dbReference type="PROSITE" id="PS51192"/>
    </source>
</evidence>
<organism evidence="10 11">
    <name type="scientific">Staphylococcus delphini</name>
    <dbReference type="NCBI Taxonomy" id="53344"/>
    <lineage>
        <taxon>Bacteria</taxon>
        <taxon>Bacillati</taxon>
        <taxon>Bacillota</taxon>
        <taxon>Bacilli</taxon>
        <taxon>Bacillales</taxon>
        <taxon>Staphylococcaceae</taxon>
        <taxon>Staphylococcus</taxon>
        <taxon>Staphylococcus intermedius group</taxon>
    </lineage>
</organism>
<dbReference type="PANTHER" id="PTHR13710:SF84">
    <property type="entry name" value="ATP-DEPENDENT DNA HELICASE RECS-RELATED"/>
    <property type="match status" value="1"/>
</dbReference>
<dbReference type="GO" id="GO:0005737">
    <property type="term" value="C:cytoplasm"/>
    <property type="evidence" value="ECO:0007669"/>
    <property type="project" value="TreeGrafter"/>
</dbReference>
<dbReference type="GO" id="GO:0006310">
    <property type="term" value="P:DNA recombination"/>
    <property type="evidence" value="ECO:0007669"/>
    <property type="project" value="InterPro"/>
</dbReference>
<protein>
    <recommendedName>
        <fullName evidence="6">ATP-dependent DNA helicase RecQ</fullName>
    </recommendedName>
    <alternativeName>
        <fullName evidence="7">DNA 3'-5' helicase RecQ</fullName>
    </alternativeName>
</protein>
<name>A0A2A4H181_9STAP</name>
<dbReference type="NCBIfam" id="TIGR00614">
    <property type="entry name" value="recQ_fam"/>
    <property type="match status" value="1"/>
</dbReference>
<keyword evidence="2" id="KW-0378">Hydrolase</keyword>
<evidence type="ECO:0000256" key="2">
    <source>
        <dbReference type="ARBA" id="ARBA00022801"/>
    </source>
</evidence>
<keyword evidence="1" id="KW-0547">Nucleotide-binding</keyword>
<evidence type="ECO:0000313" key="10">
    <source>
        <dbReference type="EMBL" id="PCF57278.1"/>
    </source>
</evidence>
<dbReference type="InterPro" id="IPR032284">
    <property type="entry name" value="RecQ_Zn-bd"/>
</dbReference>
<dbReference type="InterPro" id="IPR004589">
    <property type="entry name" value="DNA_helicase_ATP-dep_RecQ"/>
</dbReference>
<keyword evidence="3" id="KW-0347">Helicase</keyword>
<keyword evidence="5" id="KW-0238">DNA-binding</keyword>
<reference evidence="10 11" key="1">
    <citation type="journal article" date="2017" name="PLoS ONE">
        <title>Development of a real-time PCR for detection of Staphylococcus pseudintermedius using a novel automated comparison of whole-genome sequences.</title>
        <authorList>
            <person name="Verstappen K.M."/>
            <person name="Huijbregts L."/>
            <person name="Spaninks M."/>
            <person name="Wagenaar J.A."/>
            <person name="Fluit A.C."/>
            <person name="Duim B."/>
        </authorList>
    </citation>
    <scope>NUCLEOTIDE SEQUENCE [LARGE SCALE GENOMIC DNA]</scope>
    <source>
        <strain evidence="10 11">215070706401-1</strain>
    </source>
</reference>
<dbReference type="PROSITE" id="PS51192">
    <property type="entry name" value="HELICASE_ATP_BIND_1"/>
    <property type="match status" value="1"/>
</dbReference>
<evidence type="ECO:0000256" key="4">
    <source>
        <dbReference type="ARBA" id="ARBA00022840"/>
    </source>
</evidence>
<dbReference type="Pfam" id="PF16124">
    <property type="entry name" value="RecQ_Zn_bind"/>
    <property type="match status" value="1"/>
</dbReference>
<dbReference type="GO" id="GO:0009378">
    <property type="term" value="F:four-way junction helicase activity"/>
    <property type="evidence" value="ECO:0007669"/>
    <property type="project" value="TreeGrafter"/>
</dbReference>
<evidence type="ECO:0000256" key="1">
    <source>
        <dbReference type="ARBA" id="ARBA00022741"/>
    </source>
</evidence>
<dbReference type="GO" id="GO:0043590">
    <property type="term" value="C:bacterial nucleoid"/>
    <property type="evidence" value="ECO:0007669"/>
    <property type="project" value="TreeGrafter"/>
</dbReference>
<dbReference type="GO" id="GO:0043138">
    <property type="term" value="F:3'-5' DNA helicase activity"/>
    <property type="evidence" value="ECO:0007669"/>
    <property type="project" value="TreeGrafter"/>
</dbReference>
<dbReference type="EMBL" id="MWUU01000001">
    <property type="protein sequence ID" value="PCF57278.1"/>
    <property type="molecule type" value="Genomic_DNA"/>
</dbReference>
<dbReference type="GO" id="GO:0005524">
    <property type="term" value="F:ATP binding"/>
    <property type="evidence" value="ECO:0007669"/>
    <property type="project" value="UniProtKB-KW"/>
</dbReference>
<evidence type="ECO:0000259" key="9">
    <source>
        <dbReference type="PROSITE" id="PS51194"/>
    </source>
</evidence>
<evidence type="ECO:0000256" key="6">
    <source>
        <dbReference type="ARBA" id="ARBA00044535"/>
    </source>
</evidence>
<dbReference type="PANTHER" id="PTHR13710">
    <property type="entry name" value="DNA HELICASE RECQ FAMILY MEMBER"/>
    <property type="match status" value="1"/>
</dbReference>
<dbReference type="PROSITE" id="PS51194">
    <property type="entry name" value="HELICASE_CTER"/>
    <property type="match status" value="1"/>
</dbReference>
<dbReference type="InterPro" id="IPR014001">
    <property type="entry name" value="Helicase_ATP-bd"/>
</dbReference>
<dbReference type="SMART" id="SM00487">
    <property type="entry name" value="DEXDc"/>
    <property type="match status" value="1"/>
</dbReference>
<dbReference type="GO" id="GO:0003677">
    <property type="term" value="F:DNA binding"/>
    <property type="evidence" value="ECO:0007669"/>
    <property type="project" value="UniProtKB-KW"/>
</dbReference>
<dbReference type="SUPFAM" id="SSF52540">
    <property type="entry name" value="P-loop containing nucleoside triphosphate hydrolases"/>
    <property type="match status" value="1"/>
</dbReference>
<dbReference type="InterPro" id="IPR002464">
    <property type="entry name" value="DNA/RNA_helicase_DEAH_CS"/>
</dbReference>
<dbReference type="GO" id="GO:0016787">
    <property type="term" value="F:hydrolase activity"/>
    <property type="evidence" value="ECO:0007669"/>
    <property type="project" value="UniProtKB-KW"/>
</dbReference>
<feature type="domain" description="Helicase ATP-binding" evidence="8">
    <location>
        <begin position="23"/>
        <end position="190"/>
    </location>
</feature>
<comment type="caution">
    <text evidence="10">The sequence shown here is derived from an EMBL/GenBank/DDBJ whole genome shotgun (WGS) entry which is preliminary data.</text>
</comment>
<dbReference type="AlphaFoldDB" id="A0A2A4H181"/>
<dbReference type="Proteomes" id="UP000218335">
    <property type="component" value="Unassembled WGS sequence"/>
</dbReference>
<keyword evidence="4" id="KW-0067">ATP-binding</keyword>
<dbReference type="GO" id="GO:0006281">
    <property type="term" value="P:DNA repair"/>
    <property type="evidence" value="ECO:0007669"/>
    <property type="project" value="TreeGrafter"/>
</dbReference>
<dbReference type="Gene3D" id="3.40.50.300">
    <property type="entry name" value="P-loop containing nucleotide triphosphate hydrolases"/>
    <property type="match status" value="2"/>
</dbReference>
<dbReference type="GO" id="GO:0030894">
    <property type="term" value="C:replisome"/>
    <property type="evidence" value="ECO:0007669"/>
    <property type="project" value="TreeGrafter"/>
</dbReference>
<dbReference type="CDD" id="cd17920">
    <property type="entry name" value="DEXHc_RecQ"/>
    <property type="match status" value="1"/>
</dbReference>
<dbReference type="Pfam" id="PF00271">
    <property type="entry name" value="Helicase_C"/>
    <property type="match status" value="1"/>
</dbReference>
<dbReference type="SMART" id="SM00490">
    <property type="entry name" value="HELICc"/>
    <property type="match status" value="1"/>
</dbReference>